<accession>A0ABV0LJB6</accession>
<dbReference type="EMBL" id="JBDZYD010000010">
    <property type="protein sequence ID" value="MEQ0562498.1"/>
    <property type="molecule type" value="Genomic_DNA"/>
</dbReference>
<dbReference type="Proteomes" id="UP001440984">
    <property type="component" value="Unassembled WGS sequence"/>
</dbReference>
<dbReference type="SMART" id="SM00860">
    <property type="entry name" value="SMI1_KNR4"/>
    <property type="match status" value="1"/>
</dbReference>
<evidence type="ECO:0000313" key="2">
    <source>
        <dbReference type="EMBL" id="MEQ0561578.1"/>
    </source>
</evidence>
<keyword evidence="4" id="KW-1185">Reference proteome</keyword>
<evidence type="ECO:0000313" key="3">
    <source>
        <dbReference type="EMBL" id="MEQ0562498.1"/>
    </source>
</evidence>
<dbReference type="Pfam" id="PF09346">
    <property type="entry name" value="SMI1_KNR4"/>
    <property type="match status" value="1"/>
</dbReference>
<protein>
    <submittedName>
        <fullName evidence="2">SMI1/KNR4 family protein</fullName>
    </submittedName>
</protein>
<dbReference type="InterPro" id="IPR037883">
    <property type="entry name" value="Knr4/Smi1-like_sf"/>
</dbReference>
<gene>
    <name evidence="2" type="ORF">ABJI51_21040</name>
    <name evidence="3" type="ORF">ABJI51_25740</name>
</gene>
<reference evidence="2 4" key="1">
    <citation type="submission" date="2024-05" db="EMBL/GenBank/DDBJ databases">
        <authorList>
            <person name="Zhao H."/>
            <person name="Xu Y."/>
            <person name="Lin S."/>
            <person name="Spain J.C."/>
            <person name="Zhou N.-Y."/>
        </authorList>
    </citation>
    <scope>NUCLEOTIDE SEQUENCE [LARGE SCALE GENOMIC DNA]</scope>
    <source>
        <strain evidence="2 4">NEAU-NG30</strain>
    </source>
</reference>
<dbReference type="EMBL" id="JBDZYD010000007">
    <property type="protein sequence ID" value="MEQ0561578.1"/>
    <property type="molecule type" value="Genomic_DNA"/>
</dbReference>
<dbReference type="InterPro" id="IPR018958">
    <property type="entry name" value="Knr4/Smi1-like_dom"/>
</dbReference>
<sequence length="181" mass="20250">MSWRGVRERLAALAAADPELRRFGAGHHRYEVSRPLPEKAVAKFEARHGVTLPEEYRSFLLTVGESGAGPDYGLYRLGAPECRDEPGRPPGFLATPFPHTSAWNHPDGGEIPDDRYFDERWITGSLMLCHQGCGAYYRLVVTGPERGRLWFDDRVSDGGLSPCGVGFREWYLNWLEAPTGS</sequence>
<dbReference type="SUPFAM" id="SSF160631">
    <property type="entry name" value="SMI1/KNR4-like"/>
    <property type="match status" value="1"/>
</dbReference>
<evidence type="ECO:0000313" key="4">
    <source>
        <dbReference type="Proteomes" id="UP001440984"/>
    </source>
</evidence>
<proteinExistence type="predicted"/>
<name>A0ABV0LJB6_9PSEU</name>
<feature type="domain" description="Knr4/Smi1-like" evidence="1">
    <location>
        <begin position="35"/>
        <end position="173"/>
    </location>
</feature>
<organism evidence="2 4">
    <name type="scientific">Amycolatopsis melonis</name>
    <dbReference type="NCBI Taxonomy" id="3156488"/>
    <lineage>
        <taxon>Bacteria</taxon>
        <taxon>Bacillati</taxon>
        <taxon>Actinomycetota</taxon>
        <taxon>Actinomycetes</taxon>
        <taxon>Pseudonocardiales</taxon>
        <taxon>Pseudonocardiaceae</taxon>
        <taxon>Amycolatopsis</taxon>
    </lineage>
</organism>
<dbReference type="RefSeq" id="WP_348952887.1">
    <property type="nucleotide sequence ID" value="NZ_JBDZYD010000007.1"/>
</dbReference>
<comment type="caution">
    <text evidence="2">The sequence shown here is derived from an EMBL/GenBank/DDBJ whole genome shotgun (WGS) entry which is preliminary data.</text>
</comment>
<evidence type="ECO:0000259" key="1">
    <source>
        <dbReference type="SMART" id="SM00860"/>
    </source>
</evidence>
<dbReference type="Gene3D" id="3.40.1580.10">
    <property type="entry name" value="SMI1/KNR4-like"/>
    <property type="match status" value="1"/>
</dbReference>